<protein>
    <recommendedName>
        <fullName evidence="8">Ribosomal protein L11 C-terminal domain-containing protein</fullName>
    </recommendedName>
</protein>
<evidence type="ECO:0000256" key="2">
    <source>
        <dbReference type="ARBA" id="ARBA00022980"/>
    </source>
</evidence>
<dbReference type="InterPro" id="IPR020784">
    <property type="entry name" value="Ribosomal_uL11_N"/>
</dbReference>
<dbReference type="PANTHER" id="PTHR11661:SF2">
    <property type="entry name" value="LARGE RIBOSOMAL SUBUNIT PROTEIN UL11"/>
    <property type="match status" value="1"/>
</dbReference>
<organism evidence="7">
    <name type="scientific">Arcella intermedia</name>
    <dbReference type="NCBI Taxonomy" id="1963864"/>
    <lineage>
        <taxon>Eukaryota</taxon>
        <taxon>Amoebozoa</taxon>
        <taxon>Tubulinea</taxon>
        <taxon>Elardia</taxon>
        <taxon>Arcellinida</taxon>
        <taxon>Sphaerothecina</taxon>
        <taxon>Arcellidae</taxon>
        <taxon>Arcella</taxon>
    </lineage>
</organism>
<dbReference type="HAMAP" id="MF_00736">
    <property type="entry name" value="Ribosomal_uL11"/>
    <property type="match status" value="1"/>
</dbReference>
<accession>A0A6B2LMJ0</accession>
<dbReference type="InterPro" id="IPR020783">
    <property type="entry name" value="Ribosomal_uL11_C"/>
</dbReference>
<dbReference type="Pfam" id="PF03946">
    <property type="entry name" value="Ribosomal_L11_N"/>
    <property type="match status" value="1"/>
</dbReference>
<dbReference type="GO" id="GO:0022625">
    <property type="term" value="C:cytosolic large ribosomal subunit"/>
    <property type="evidence" value="ECO:0007669"/>
    <property type="project" value="TreeGrafter"/>
</dbReference>
<dbReference type="PROSITE" id="PS00359">
    <property type="entry name" value="RIBOSOMAL_L11"/>
    <property type="match status" value="1"/>
</dbReference>
<dbReference type="InterPro" id="IPR000911">
    <property type="entry name" value="Ribosomal_uL11"/>
</dbReference>
<sequence>MPPKFDPNAVQELFVRVRGGKVGNPASLAPKVGPLGLSPKKVGEDIAKATGDWKDLRITVKLVIQNRQTKIEVIPSAAALIIKALKEPSRDGKPKGEHTKHTGNISMEDVYGIATVMRPRSMAKEYVGTVREIIGTCVSVGCTIDGESPKNIMAKINSGELEIENRE</sequence>
<dbReference type="SUPFAM" id="SSF54747">
    <property type="entry name" value="Ribosomal L11/L12e N-terminal domain"/>
    <property type="match status" value="1"/>
</dbReference>
<dbReference type="GO" id="GO:0003735">
    <property type="term" value="F:structural constituent of ribosome"/>
    <property type="evidence" value="ECO:0007669"/>
    <property type="project" value="InterPro"/>
</dbReference>
<evidence type="ECO:0000256" key="4">
    <source>
        <dbReference type="RuleBase" id="RU003978"/>
    </source>
</evidence>
<evidence type="ECO:0000256" key="1">
    <source>
        <dbReference type="ARBA" id="ARBA00010537"/>
    </source>
</evidence>
<dbReference type="InterPro" id="IPR036796">
    <property type="entry name" value="Ribosomal_uL11_N_sf"/>
</dbReference>
<dbReference type="Gene3D" id="3.30.1550.10">
    <property type="entry name" value="Ribosomal protein L11/L12, N-terminal domain"/>
    <property type="match status" value="1"/>
</dbReference>
<keyword evidence="2 4" id="KW-0689">Ribosomal protein</keyword>
<reference evidence="7" key="1">
    <citation type="journal article" date="2020" name="J. Eukaryot. Microbiol.">
        <title>De novo Sequencing, Assembly and Annotation of the Transcriptome for the Free-Living Testate Amoeba Arcella intermedia.</title>
        <authorList>
            <person name="Ribeiro G.M."/>
            <person name="Porfirio-Sousa A.L."/>
            <person name="Maurer-Alcala X.X."/>
            <person name="Katz L.A."/>
            <person name="Lahr D.J.G."/>
        </authorList>
    </citation>
    <scope>NUCLEOTIDE SEQUENCE</scope>
</reference>
<dbReference type="Pfam" id="PF00298">
    <property type="entry name" value="Ribosomal_L11"/>
    <property type="match status" value="1"/>
</dbReference>
<evidence type="ECO:0000259" key="6">
    <source>
        <dbReference type="Pfam" id="PF03946"/>
    </source>
</evidence>
<evidence type="ECO:0008006" key="8">
    <source>
        <dbReference type="Google" id="ProtNLM"/>
    </source>
</evidence>
<evidence type="ECO:0000313" key="7">
    <source>
        <dbReference type="EMBL" id="NDV38155.1"/>
    </source>
</evidence>
<keyword evidence="3 4" id="KW-0687">Ribonucleoprotein</keyword>
<dbReference type="GO" id="GO:0070180">
    <property type="term" value="F:large ribosomal subunit rRNA binding"/>
    <property type="evidence" value="ECO:0007669"/>
    <property type="project" value="TreeGrafter"/>
</dbReference>
<dbReference type="Gene3D" id="1.10.10.250">
    <property type="entry name" value="Ribosomal protein L11, C-terminal domain"/>
    <property type="match status" value="1"/>
</dbReference>
<dbReference type="GO" id="GO:0006412">
    <property type="term" value="P:translation"/>
    <property type="evidence" value="ECO:0007669"/>
    <property type="project" value="InterPro"/>
</dbReference>
<proteinExistence type="inferred from homology"/>
<comment type="similarity">
    <text evidence="1 4">Belongs to the universal ribosomal protein uL11 family.</text>
</comment>
<dbReference type="EMBL" id="GIBP01009186">
    <property type="protein sequence ID" value="NDV38155.1"/>
    <property type="molecule type" value="Transcribed_RNA"/>
</dbReference>
<dbReference type="InterPro" id="IPR036769">
    <property type="entry name" value="Ribosomal_uL11_C_sf"/>
</dbReference>
<dbReference type="InterPro" id="IPR020785">
    <property type="entry name" value="Ribosomal_uL11_CS"/>
</dbReference>
<dbReference type="PANTHER" id="PTHR11661">
    <property type="entry name" value="60S RIBOSOMAL PROTEIN L12"/>
    <property type="match status" value="1"/>
</dbReference>
<evidence type="ECO:0000256" key="3">
    <source>
        <dbReference type="ARBA" id="ARBA00023274"/>
    </source>
</evidence>
<dbReference type="SUPFAM" id="SSF46906">
    <property type="entry name" value="Ribosomal protein L11, C-terminal domain"/>
    <property type="match status" value="1"/>
</dbReference>
<feature type="domain" description="Large ribosomal subunit protein uL11 C-terminal" evidence="5">
    <location>
        <begin position="74"/>
        <end position="144"/>
    </location>
</feature>
<feature type="domain" description="Large ribosomal subunit protein uL11 N-terminal" evidence="6">
    <location>
        <begin position="15"/>
        <end position="68"/>
    </location>
</feature>
<dbReference type="SMART" id="SM00649">
    <property type="entry name" value="RL11"/>
    <property type="match status" value="1"/>
</dbReference>
<dbReference type="FunFam" id="3.30.1550.10:FF:000002">
    <property type="entry name" value="60S ribosomal protein L12"/>
    <property type="match status" value="1"/>
</dbReference>
<dbReference type="AlphaFoldDB" id="A0A6B2LMJ0"/>
<evidence type="ECO:0000259" key="5">
    <source>
        <dbReference type="Pfam" id="PF00298"/>
    </source>
</evidence>
<name>A0A6B2LMJ0_9EUKA</name>